<evidence type="ECO:0000313" key="1">
    <source>
        <dbReference type="EMBL" id="MCP1257961.1"/>
    </source>
</evidence>
<comment type="caution">
    <text evidence="1">The sequence shown here is derived from an EMBL/GenBank/DDBJ whole genome shotgun (WGS) entry which is preliminary data.</text>
</comment>
<sequence>MAVAPVAGVAEAVGAAVAPEDGEAAGVVITAAGATHTITVDTVDTVDTGGMADMVAGTRIGVTHTGAPTGQVGAGGGPCHTRMVVWLT</sequence>
<dbReference type="Proteomes" id="UP001523528">
    <property type="component" value="Unassembled WGS sequence"/>
</dbReference>
<evidence type="ECO:0000313" key="2">
    <source>
        <dbReference type="Proteomes" id="UP001523528"/>
    </source>
</evidence>
<protein>
    <submittedName>
        <fullName evidence="1">Uncharacterized protein</fullName>
    </submittedName>
</protein>
<name>A0ABT1EYD4_9PROT</name>
<reference evidence="1 2" key="1">
    <citation type="submission" date="2022-06" db="EMBL/GenBank/DDBJ databases">
        <title>Acetobacer genomes from food samples.</title>
        <authorList>
            <person name="Sombolestani A."/>
        </authorList>
    </citation>
    <scope>NUCLEOTIDE SEQUENCE [LARGE SCALE GENOMIC DNA]</scope>
    <source>
        <strain evidence="1 2">R-83285</strain>
    </source>
</reference>
<proteinExistence type="predicted"/>
<dbReference type="EMBL" id="JAMYZZ010000005">
    <property type="protein sequence ID" value="MCP1257961.1"/>
    <property type="molecule type" value="Genomic_DNA"/>
</dbReference>
<accession>A0ABT1EYD4</accession>
<organism evidence="1 2">
    <name type="scientific">Acetobacter lambici</name>
    <dbReference type="NCBI Taxonomy" id="1332824"/>
    <lineage>
        <taxon>Bacteria</taxon>
        <taxon>Pseudomonadati</taxon>
        <taxon>Pseudomonadota</taxon>
        <taxon>Alphaproteobacteria</taxon>
        <taxon>Acetobacterales</taxon>
        <taxon>Acetobacteraceae</taxon>
        <taxon>Acetobacter</taxon>
    </lineage>
</organism>
<dbReference type="RefSeq" id="WP_194301076.1">
    <property type="nucleotide sequence ID" value="NZ_JAMYZZ010000005.1"/>
</dbReference>
<keyword evidence="2" id="KW-1185">Reference proteome</keyword>
<gene>
    <name evidence="1" type="ORF">NKW50_05075</name>
</gene>